<evidence type="ECO:0000259" key="3">
    <source>
        <dbReference type="Pfam" id="PF19295"/>
    </source>
</evidence>
<evidence type="ECO:0000256" key="1">
    <source>
        <dbReference type="ARBA" id="ARBA00043967"/>
    </source>
</evidence>
<dbReference type="AlphaFoldDB" id="A0AAX1NBE4"/>
<name>A0AAX1NBE4_9BACT</name>
<evidence type="ECO:0000259" key="2">
    <source>
        <dbReference type="Pfam" id="PF01458"/>
    </source>
</evidence>
<keyword evidence="5" id="KW-1185">Reference proteome</keyword>
<dbReference type="InterPro" id="IPR037284">
    <property type="entry name" value="SUF_FeS_clus_asmbl_SufBD_sf"/>
</dbReference>
<organism evidence="4 5">
    <name type="scientific">Flammeovirga yaeyamensis</name>
    <dbReference type="NCBI Taxonomy" id="367791"/>
    <lineage>
        <taxon>Bacteria</taxon>
        <taxon>Pseudomonadati</taxon>
        <taxon>Bacteroidota</taxon>
        <taxon>Cytophagia</taxon>
        <taxon>Cytophagales</taxon>
        <taxon>Flammeovirgaceae</taxon>
        <taxon>Flammeovirga</taxon>
    </lineage>
</organism>
<dbReference type="InterPro" id="IPR000825">
    <property type="entry name" value="SUF_FeS_clus_asmbl_SufBD_core"/>
</dbReference>
<proteinExistence type="inferred from homology"/>
<reference evidence="4 5" key="1">
    <citation type="submission" date="2021-05" db="EMBL/GenBank/DDBJ databases">
        <title>Comparative genomic studies on the polysaccharide-degrading batcterial strains of the Flammeovirga genus.</title>
        <authorList>
            <person name="Zewei F."/>
            <person name="Zheng Z."/>
            <person name="Yu L."/>
            <person name="Ruyue G."/>
            <person name="Yanhong M."/>
            <person name="Yuanyuan C."/>
            <person name="Jingyan G."/>
            <person name="Wenjun H."/>
        </authorList>
    </citation>
    <scope>NUCLEOTIDE SEQUENCE [LARGE SCALE GENOMIC DNA]</scope>
    <source>
        <strain evidence="4 5">NBRC:100898</strain>
    </source>
</reference>
<feature type="domain" description="SUF system FeS cluster assembly SufBD core" evidence="2">
    <location>
        <begin position="174"/>
        <end position="404"/>
    </location>
</feature>
<dbReference type="Proteomes" id="UP000678679">
    <property type="component" value="Chromosome 1"/>
</dbReference>
<dbReference type="PANTHER" id="PTHR43575:SF1">
    <property type="entry name" value="PROTEIN ABCI7, CHLOROPLASTIC"/>
    <property type="match status" value="1"/>
</dbReference>
<sequence>MSTVIENAALKNSALEYIEETIEAVPELVEVRTSAAEGFAENNFPSIKDEEWKYTNVKQLVSANYSFDVDSVNITTEDIKEYLIDGVEVLVFINGKYNQNLSNFTSSEKVYISTFAEALNSDKKSLLLDNFGKHADNNLPFVALNTASTTEGVFIHAKRNAIKEESVMILNVVTQSNLVIQPRLLVISEEGTQISFAERNAVINNAEGTLVNAVSEVTVAERANVAHIKIQDEDQSTQLVTVTEAKQADNSVYDNVTITTGGKLVRNNLNISLGEHCEGHMTGLYLLNEKSFVDNHTMVDHKMPNSYSNELYKGILSGKSKAIFNGKIFVRQDAQKTNAFQSNKNILLSPDAVVDTKPQLEIWADDVSCSHGCTVGALDEDPMFYLRARGISEDKARALLTYAFAGDVIEKIKNEPIKRLVQEMVAREMGYPLD</sequence>
<comment type="similarity">
    <text evidence="1">Belongs to the iron-sulfur cluster assembly SufBD family.</text>
</comment>
<dbReference type="PANTHER" id="PTHR43575">
    <property type="entry name" value="PROTEIN ABCI7, CHLOROPLASTIC"/>
    <property type="match status" value="1"/>
</dbReference>
<dbReference type="Pfam" id="PF01458">
    <property type="entry name" value="SUFBD_core"/>
    <property type="match status" value="1"/>
</dbReference>
<dbReference type="EMBL" id="CP076132">
    <property type="protein sequence ID" value="QWG03761.1"/>
    <property type="molecule type" value="Genomic_DNA"/>
</dbReference>
<dbReference type="RefSeq" id="WP_169665385.1">
    <property type="nucleotide sequence ID" value="NZ_CP076132.1"/>
</dbReference>
<dbReference type="InterPro" id="IPR055346">
    <property type="entry name" value="Fe-S_cluster_assembly_SufBD"/>
</dbReference>
<protein>
    <submittedName>
        <fullName evidence="4">Fe-S cluster assembly protein SufD</fullName>
    </submittedName>
</protein>
<evidence type="ECO:0000313" key="5">
    <source>
        <dbReference type="Proteomes" id="UP000678679"/>
    </source>
</evidence>
<gene>
    <name evidence="4" type="primary">sufD</name>
    <name evidence="4" type="ORF">KMW28_09320</name>
</gene>
<dbReference type="Pfam" id="PF19295">
    <property type="entry name" value="SufBD_N"/>
    <property type="match status" value="1"/>
</dbReference>
<dbReference type="KEGG" id="fya:KMW28_09320"/>
<dbReference type="InterPro" id="IPR011542">
    <property type="entry name" value="SUF_FeS_clus_asmbl_SufD"/>
</dbReference>
<dbReference type="NCBIfam" id="TIGR01981">
    <property type="entry name" value="sufD"/>
    <property type="match status" value="1"/>
</dbReference>
<dbReference type="GO" id="GO:0016226">
    <property type="term" value="P:iron-sulfur cluster assembly"/>
    <property type="evidence" value="ECO:0007669"/>
    <property type="project" value="InterPro"/>
</dbReference>
<feature type="domain" description="SUF system FeS cluster assembly SufBD N-terminal" evidence="3">
    <location>
        <begin position="24"/>
        <end position="167"/>
    </location>
</feature>
<dbReference type="InterPro" id="IPR045595">
    <property type="entry name" value="SufBD_N"/>
</dbReference>
<evidence type="ECO:0000313" key="4">
    <source>
        <dbReference type="EMBL" id="QWG03761.1"/>
    </source>
</evidence>
<accession>A0AAX1NBE4</accession>
<dbReference type="SUPFAM" id="SSF101960">
    <property type="entry name" value="Stabilizer of iron transporter SufD"/>
    <property type="match status" value="1"/>
</dbReference>